<dbReference type="AlphaFoldDB" id="A0A382UWU3"/>
<dbReference type="PANTHER" id="PTHR43525:SF1">
    <property type="entry name" value="PROTEIN MALY"/>
    <property type="match status" value="1"/>
</dbReference>
<name>A0A382UWU3_9ZZZZ</name>
<gene>
    <name evidence="3" type="ORF">METZ01_LOCUS391568</name>
</gene>
<evidence type="ECO:0000256" key="1">
    <source>
        <dbReference type="ARBA" id="ARBA00001933"/>
    </source>
</evidence>
<protein>
    <recommendedName>
        <fullName evidence="4">Aminotransferase class I/classII domain-containing protein</fullName>
    </recommendedName>
</protein>
<organism evidence="3">
    <name type="scientific">marine metagenome</name>
    <dbReference type="NCBI Taxonomy" id="408172"/>
    <lineage>
        <taxon>unclassified sequences</taxon>
        <taxon>metagenomes</taxon>
        <taxon>ecological metagenomes</taxon>
    </lineage>
</organism>
<dbReference type="Gene3D" id="3.90.1150.10">
    <property type="entry name" value="Aspartate Aminotransferase, domain 1"/>
    <property type="match status" value="1"/>
</dbReference>
<accession>A0A382UWU3</accession>
<dbReference type="InterPro" id="IPR015424">
    <property type="entry name" value="PyrdxlP-dep_Trfase"/>
</dbReference>
<evidence type="ECO:0000256" key="2">
    <source>
        <dbReference type="ARBA" id="ARBA00022898"/>
    </source>
</evidence>
<dbReference type="InterPro" id="IPR051798">
    <property type="entry name" value="Class-II_PLP-Dep_Aminotrans"/>
</dbReference>
<feature type="non-terminal residue" evidence="3">
    <location>
        <position position="98"/>
    </location>
</feature>
<dbReference type="InterPro" id="IPR015422">
    <property type="entry name" value="PyrdxlP-dep_Trfase_small"/>
</dbReference>
<dbReference type="PANTHER" id="PTHR43525">
    <property type="entry name" value="PROTEIN MALY"/>
    <property type="match status" value="1"/>
</dbReference>
<evidence type="ECO:0000313" key="3">
    <source>
        <dbReference type="EMBL" id="SVD38714.1"/>
    </source>
</evidence>
<dbReference type="EMBL" id="UINC01147405">
    <property type="protein sequence ID" value="SVD38714.1"/>
    <property type="molecule type" value="Genomic_DNA"/>
</dbReference>
<keyword evidence="2" id="KW-0663">Pyridoxal phosphate</keyword>
<proteinExistence type="predicted"/>
<evidence type="ECO:0008006" key="4">
    <source>
        <dbReference type="Google" id="ProtNLM"/>
    </source>
</evidence>
<comment type="cofactor">
    <cofactor evidence="1">
        <name>pyridoxal 5'-phosphate</name>
        <dbReference type="ChEBI" id="CHEBI:597326"/>
    </cofactor>
</comment>
<dbReference type="SUPFAM" id="SSF53383">
    <property type="entry name" value="PLP-dependent transferases"/>
    <property type="match status" value="1"/>
</dbReference>
<sequence length="98" mass="11480">MSDFDKVLDQRGMNSLKWEFTVRNGVPEQWDQTDPEQGEDQVLSMWVADMDFKTADPIVNALRKRVDRGIFGYAFITEVYLNAVQGWMKLRHGYPIEH</sequence>
<reference evidence="3" key="1">
    <citation type="submission" date="2018-05" db="EMBL/GenBank/DDBJ databases">
        <authorList>
            <person name="Lanie J.A."/>
            <person name="Ng W.-L."/>
            <person name="Kazmierczak K.M."/>
            <person name="Andrzejewski T.M."/>
            <person name="Davidsen T.M."/>
            <person name="Wayne K.J."/>
            <person name="Tettelin H."/>
            <person name="Glass J.I."/>
            <person name="Rusch D."/>
            <person name="Podicherti R."/>
            <person name="Tsui H.-C.T."/>
            <person name="Winkler M.E."/>
        </authorList>
    </citation>
    <scope>NUCLEOTIDE SEQUENCE</scope>
</reference>